<organism evidence="1 2">
    <name type="scientific">Durio zibethinus</name>
    <name type="common">Durian</name>
    <dbReference type="NCBI Taxonomy" id="66656"/>
    <lineage>
        <taxon>Eukaryota</taxon>
        <taxon>Viridiplantae</taxon>
        <taxon>Streptophyta</taxon>
        <taxon>Embryophyta</taxon>
        <taxon>Tracheophyta</taxon>
        <taxon>Spermatophyta</taxon>
        <taxon>Magnoliopsida</taxon>
        <taxon>eudicotyledons</taxon>
        <taxon>Gunneridae</taxon>
        <taxon>Pentapetalae</taxon>
        <taxon>rosids</taxon>
        <taxon>malvids</taxon>
        <taxon>Malvales</taxon>
        <taxon>Malvaceae</taxon>
        <taxon>Helicteroideae</taxon>
        <taxon>Durio</taxon>
    </lineage>
</organism>
<evidence type="ECO:0000313" key="2">
    <source>
        <dbReference type="RefSeq" id="XP_022747151.1"/>
    </source>
</evidence>
<accession>A0A6P5Z474</accession>
<dbReference type="GeneID" id="111296924"/>
<dbReference type="RefSeq" id="XP_022747151.1">
    <property type="nucleotide sequence ID" value="XM_022891416.1"/>
</dbReference>
<dbReference type="AlphaFoldDB" id="A0A6P5Z474"/>
<reference evidence="2" key="1">
    <citation type="submission" date="2025-08" db="UniProtKB">
        <authorList>
            <consortium name="RefSeq"/>
        </authorList>
    </citation>
    <scope>IDENTIFICATION</scope>
    <source>
        <tissue evidence="2">Fruit stalk</tissue>
    </source>
</reference>
<sequence length="121" mass="14162">MGGQMKGIGFGKETLIAPYKNCSRKGQHSREFRRRSAQSFNCQETECFLHLKCRSARVLIPISFTASIYVPWHSEVNNLWMTTILKSEDKEKYYEVQDHILILKFQGFATLPFWEGDFLLH</sequence>
<keyword evidence="1" id="KW-1185">Reference proteome</keyword>
<proteinExistence type="predicted"/>
<gene>
    <name evidence="2" type="primary">LOC111296924</name>
</gene>
<dbReference type="Proteomes" id="UP000515121">
    <property type="component" value="Unplaced"/>
</dbReference>
<name>A0A6P5Z474_DURZI</name>
<protein>
    <submittedName>
        <fullName evidence="2">Uncharacterized protein LOC111296924 isoform X5</fullName>
    </submittedName>
</protein>
<evidence type="ECO:0000313" key="1">
    <source>
        <dbReference type="Proteomes" id="UP000515121"/>
    </source>
</evidence>